<evidence type="ECO:0008006" key="7">
    <source>
        <dbReference type="Google" id="ProtNLM"/>
    </source>
</evidence>
<dbReference type="EMBL" id="JAGSOJ010000004">
    <property type="protein sequence ID" value="MCM1991845.1"/>
    <property type="molecule type" value="Genomic_DNA"/>
</dbReference>
<reference evidence="5" key="1">
    <citation type="journal article" date="2021" name="mSystems">
        <title>Bacteria and Archaea Synergistically Convert Glycine Betaine to Biogenic Methane in the Formosa Cold Seep of the South China Sea.</title>
        <authorList>
            <person name="Li L."/>
            <person name="Zhang W."/>
            <person name="Zhang S."/>
            <person name="Song L."/>
            <person name="Sun Q."/>
            <person name="Zhang H."/>
            <person name="Xiang H."/>
            <person name="Dong X."/>
        </authorList>
    </citation>
    <scope>NUCLEOTIDE SEQUENCE</scope>
    <source>
        <strain evidence="5">ZWT</strain>
    </source>
</reference>
<dbReference type="Gene3D" id="3.40.50.1370">
    <property type="entry name" value="Aspartate/ornithine carbamoyltransferase"/>
    <property type="match status" value="2"/>
</dbReference>
<dbReference type="GO" id="GO:0042450">
    <property type="term" value="P:L-arginine biosynthetic process via ornithine"/>
    <property type="evidence" value="ECO:0007669"/>
    <property type="project" value="TreeGrafter"/>
</dbReference>
<evidence type="ECO:0000259" key="4">
    <source>
        <dbReference type="Pfam" id="PF02729"/>
    </source>
</evidence>
<evidence type="ECO:0000313" key="6">
    <source>
        <dbReference type="Proteomes" id="UP001056429"/>
    </source>
</evidence>
<feature type="domain" description="Aspartate/ornithine carbamoyltransferase carbamoyl-P binding" evidence="4">
    <location>
        <begin position="2"/>
        <end position="139"/>
    </location>
</feature>
<organism evidence="5 6">
    <name type="scientific">Oceanirhabdus seepicola</name>
    <dbReference type="NCBI Taxonomy" id="2828781"/>
    <lineage>
        <taxon>Bacteria</taxon>
        <taxon>Bacillati</taxon>
        <taxon>Bacillota</taxon>
        <taxon>Clostridia</taxon>
        <taxon>Eubacteriales</taxon>
        <taxon>Clostridiaceae</taxon>
        <taxon>Oceanirhabdus</taxon>
    </lineage>
</organism>
<dbReference type="PRINTS" id="PR00100">
    <property type="entry name" value="AOTCASE"/>
</dbReference>
<dbReference type="Pfam" id="PF02729">
    <property type="entry name" value="OTCace_N"/>
    <property type="match status" value="1"/>
</dbReference>
<dbReference type="InterPro" id="IPR006132">
    <property type="entry name" value="Asp/Orn_carbamoyltranf_P-bd"/>
</dbReference>
<dbReference type="Proteomes" id="UP001056429">
    <property type="component" value="Unassembled WGS sequence"/>
</dbReference>
<comment type="caution">
    <text evidence="5">The sequence shown here is derived from an EMBL/GenBank/DDBJ whole genome shotgun (WGS) entry which is preliminary data.</text>
</comment>
<evidence type="ECO:0000313" key="5">
    <source>
        <dbReference type="EMBL" id="MCM1991845.1"/>
    </source>
</evidence>
<comment type="similarity">
    <text evidence="2">Belongs to the aspartate/ornithine carbamoyltransferase superfamily.</text>
</comment>
<evidence type="ECO:0000256" key="1">
    <source>
        <dbReference type="ARBA" id="ARBA00022679"/>
    </source>
</evidence>
<dbReference type="PANTHER" id="PTHR45753">
    <property type="entry name" value="ORNITHINE CARBAMOYLTRANSFERASE, MITOCHONDRIAL"/>
    <property type="match status" value="1"/>
</dbReference>
<dbReference type="RefSeq" id="WP_250860981.1">
    <property type="nucleotide sequence ID" value="NZ_JAGSOJ010000004.1"/>
</dbReference>
<feature type="domain" description="Aspartate/ornithine carbamoyltransferase Asp/Orn-binding" evidence="3">
    <location>
        <begin position="146"/>
        <end position="292"/>
    </location>
</feature>
<accession>A0A9J6P7Q9</accession>
<proteinExistence type="inferred from homology"/>
<evidence type="ECO:0000259" key="3">
    <source>
        <dbReference type="Pfam" id="PF00185"/>
    </source>
</evidence>
<keyword evidence="6" id="KW-1185">Reference proteome</keyword>
<evidence type="ECO:0000256" key="2">
    <source>
        <dbReference type="RuleBase" id="RU003634"/>
    </source>
</evidence>
<gene>
    <name evidence="5" type="ORF">KDK92_19065</name>
</gene>
<keyword evidence="1 2" id="KW-0808">Transferase</keyword>
<reference evidence="5" key="2">
    <citation type="submission" date="2021-04" db="EMBL/GenBank/DDBJ databases">
        <authorList>
            <person name="Dong X."/>
        </authorList>
    </citation>
    <scope>NUCLEOTIDE SEQUENCE</scope>
    <source>
        <strain evidence="5">ZWT</strain>
    </source>
</reference>
<dbReference type="InterPro" id="IPR036901">
    <property type="entry name" value="Asp/Orn_carbamoylTrfase_sf"/>
</dbReference>
<protein>
    <recommendedName>
        <fullName evidence="7">Ornithine carbamoyltransferase</fullName>
    </recommendedName>
</protein>
<dbReference type="PRINTS" id="PR00101">
    <property type="entry name" value="ATCASE"/>
</dbReference>
<dbReference type="PANTHER" id="PTHR45753:SF3">
    <property type="entry name" value="ORNITHINE TRANSCARBAMYLASE, MITOCHONDRIAL"/>
    <property type="match status" value="1"/>
</dbReference>
<dbReference type="InterPro" id="IPR006131">
    <property type="entry name" value="Asp_carbamoyltransf_Asp/Orn-bd"/>
</dbReference>
<dbReference type="AlphaFoldDB" id="A0A9J6P7Q9"/>
<name>A0A9J6P7Q9_9CLOT</name>
<dbReference type="SUPFAM" id="SSF53671">
    <property type="entry name" value="Aspartate/ornithine carbamoyltransferase"/>
    <property type="match status" value="1"/>
</dbReference>
<sequence>MRHLISLRDMERAEIDELMKFAYSVKERQRMGEEFKPLKGKTVITSFPSTSLRTRISFETGIFQLGANAINMEIDFEAKEPLEDKVGYLNCWIDYLVIRYKKEKIIREISDKVEFHVVNAMSRKSHPCEILSDLMTLNEMKGRLEDQKIVFVGEGANISNTWFEAAAKLDLNLTQICPTGYEISNELFRYARDNSKGEIVVTNDFEKGIKKADIILTDGWPLSENGKSVPEIFLPYQLTLDKLKSCNAGYIVNPCPPFTRGKEVSEEIINSDRFIGYKGKENLLHMQKAILGILKM</sequence>
<dbReference type="InterPro" id="IPR006130">
    <property type="entry name" value="Asp/Orn_carbamoylTrfase"/>
</dbReference>
<dbReference type="GO" id="GO:0004585">
    <property type="term" value="F:ornithine carbamoyltransferase activity"/>
    <property type="evidence" value="ECO:0007669"/>
    <property type="project" value="TreeGrafter"/>
</dbReference>
<dbReference type="GO" id="GO:0019240">
    <property type="term" value="P:citrulline biosynthetic process"/>
    <property type="evidence" value="ECO:0007669"/>
    <property type="project" value="TreeGrafter"/>
</dbReference>
<dbReference type="GO" id="GO:0016597">
    <property type="term" value="F:amino acid binding"/>
    <property type="evidence" value="ECO:0007669"/>
    <property type="project" value="InterPro"/>
</dbReference>
<dbReference type="Pfam" id="PF00185">
    <property type="entry name" value="OTCace"/>
    <property type="match status" value="1"/>
</dbReference>